<evidence type="ECO:0000313" key="3">
    <source>
        <dbReference type="Proteomes" id="UP001629244"/>
    </source>
</evidence>
<feature type="compositionally biased region" description="Polar residues" evidence="1">
    <location>
        <begin position="1"/>
        <end position="10"/>
    </location>
</feature>
<dbReference type="Proteomes" id="UP001629244">
    <property type="component" value="Unassembled WGS sequence"/>
</dbReference>
<proteinExistence type="predicted"/>
<protein>
    <submittedName>
        <fullName evidence="2">Uncharacterized protein</fullName>
    </submittedName>
</protein>
<keyword evidence="3" id="KW-1185">Reference proteome</keyword>
<reference evidence="2 3" key="1">
    <citation type="submission" date="2024-06" db="EMBL/GenBank/DDBJ databases">
        <authorList>
            <person name="Kaempfer P."/>
            <person name="Viver T."/>
        </authorList>
    </citation>
    <scope>NUCLEOTIDE SEQUENCE [LARGE SCALE GENOMIC DNA]</scope>
    <source>
        <strain evidence="2 3">ST-64</strain>
    </source>
</reference>
<feature type="region of interest" description="Disordered" evidence="1">
    <location>
        <begin position="1"/>
        <end position="28"/>
    </location>
</feature>
<organism evidence="2 3">
    <name type="scientific">Sphingomonas plantiphila</name>
    <dbReference type="NCBI Taxonomy" id="3163295"/>
    <lineage>
        <taxon>Bacteria</taxon>
        <taxon>Pseudomonadati</taxon>
        <taxon>Pseudomonadota</taxon>
        <taxon>Alphaproteobacteria</taxon>
        <taxon>Sphingomonadales</taxon>
        <taxon>Sphingomonadaceae</taxon>
        <taxon>Sphingomonas</taxon>
    </lineage>
</organism>
<sequence>MSDQFQNRADTVSAPATRAVAVTPHDSNPLTDAPKALYVGTGGNITMRGVNGTADTLWKNVPGGTVLPFRARYVRATGTSAGDLLALY</sequence>
<dbReference type="RefSeq" id="WP_408076910.1">
    <property type="nucleotide sequence ID" value="NZ_JBELQC010000001.1"/>
</dbReference>
<dbReference type="EMBL" id="JBELQC010000001">
    <property type="protein sequence ID" value="MFL9839949.1"/>
    <property type="molecule type" value="Genomic_DNA"/>
</dbReference>
<name>A0ABW8YID1_9SPHN</name>
<evidence type="ECO:0000313" key="2">
    <source>
        <dbReference type="EMBL" id="MFL9839949.1"/>
    </source>
</evidence>
<gene>
    <name evidence="2" type="ORF">ABS767_03140</name>
</gene>
<evidence type="ECO:0000256" key="1">
    <source>
        <dbReference type="SAM" id="MobiDB-lite"/>
    </source>
</evidence>
<accession>A0ABW8YID1</accession>
<comment type="caution">
    <text evidence="2">The sequence shown here is derived from an EMBL/GenBank/DDBJ whole genome shotgun (WGS) entry which is preliminary data.</text>
</comment>